<dbReference type="GeneID" id="19394770"/>
<dbReference type="Pfam" id="PF05190">
    <property type="entry name" value="MutS_IV"/>
    <property type="match status" value="1"/>
</dbReference>
<evidence type="ECO:0000313" key="9">
    <source>
        <dbReference type="Proteomes" id="UP000016935"/>
    </source>
</evidence>
<dbReference type="InterPro" id="IPR007696">
    <property type="entry name" value="DNA_mismatch_repair_MutS_core"/>
</dbReference>
<feature type="compositionally biased region" description="Low complexity" evidence="6">
    <location>
        <begin position="39"/>
        <end position="49"/>
    </location>
</feature>
<dbReference type="InterPro" id="IPR007861">
    <property type="entry name" value="DNA_mismatch_repair_MutS_clamp"/>
</dbReference>
<comment type="similarity">
    <text evidence="1">Belongs to the DNA mismatch repair MutS family.</text>
</comment>
<accession>R0JH95</accession>
<dbReference type="OrthoDB" id="276261at2759"/>
<gene>
    <name evidence="8" type="ORF">SETTUDRAFT_100157</name>
</gene>
<evidence type="ECO:0000256" key="6">
    <source>
        <dbReference type="SAM" id="MobiDB-lite"/>
    </source>
</evidence>
<keyword evidence="2" id="KW-0547">Nucleotide-binding</keyword>
<evidence type="ECO:0000256" key="4">
    <source>
        <dbReference type="ARBA" id="ARBA00023125"/>
    </source>
</evidence>
<evidence type="ECO:0000259" key="7">
    <source>
        <dbReference type="PROSITE" id="PS00486"/>
    </source>
</evidence>
<dbReference type="GO" id="GO:0007131">
    <property type="term" value="P:reciprocal meiotic recombination"/>
    <property type="evidence" value="ECO:0007669"/>
    <property type="project" value="TreeGrafter"/>
</dbReference>
<dbReference type="PANTHER" id="PTHR11361">
    <property type="entry name" value="DNA MISMATCH REPAIR PROTEIN MUTS FAMILY MEMBER"/>
    <property type="match status" value="1"/>
</dbReference>
<dbReference type="RefSeq" id="XP_008031384.1">
    <property type="nucleotide sequence ID" value="XM_008033193.1"/>
</dbReference>
<keyword evidence="3" id="KW-0067">ATP-binding</keyword>
<dbReference type="PROSITE" id="PS00486">
    <property type="entry name" value="DNA_MISMATCH_REPAIR_2"/>
    <property type="match status" value="1"/>
</dbReference>
<feature type="region of interest" description="Disordered" evidence="6">
    <location>
        <begin position="834"/>
        <end position="901"/>
    </location>
</feature>
<dbReference type="Gene3D" id="3.40.50.300">
    <property type="entry name" value="P-loop containing nucleotide triphosphate hydrolases"/>
    <property type="match status" value="1"/>
</dbReference>
<keyword evidence="5" id="KW-0469">Meiosis</keyword>
<dbReference type="GO" id="GO:0006298">
    <property type="term" value="P:mismatch repair"/>
    <property type="evidence" value="ECO:0007669"/>
    <property type="project" value="InterPro"/>
</dbReference>
<dbReference type="GO" id="GO:0030983">
    <property type="term" value="F:mismatched DNA binding"/>
    <property type="evidence" value="ECO:0007669"/>
    <property type="project" value="InterPro"/>
</dbReference>
<dbReference type="STRING" id="671987.R0JH95"/>
<dbReference type="Proteomes" id="UP000016935">
    <property type="component" value="Unassembled WGS sequence"/>
</dbReference>
<evidence type="ECO:0000256" key="3">
    <source>
        <dbReference type="ARBA" id="ARBA00022840"/>
    </source>
</evidence>
<dbReference type="InterPro" id="IPR011184">
    <property type="entry name" value="DNA_mismatch_repair_Msh2"/>
</dbReference>
<dbReference type="SUPFAM" id="SSF53150">
    <property type="entry name" value="DNA repair protein MutS, domain II"/>
    <property type="match status" value="1"/>
</dbReference>
<keyword evidence="4" id="KW-0238">DNA-binding</keyword>
<proteinExistence type="inferred from homology"/>
<dbReference type="SMART" id="SM00534">
    <property type="entry name" value="MUTSac"/>
    <property type="match status" value="1"/>
</dbReference>
<dbReference type="Gene3D" id="3.30.420.110">
    <property type="entry name" value="MutS, connector domain"/>
    <property type="match status" value="1"/>
</dbReference>
<feature type="compositionally biased region" description="Polar residues" evidence="6">
    <location>
        <begin position="862"/>
        <end position="891"/>
    </location>
</feature>
<evidence type="ECO:0000313" key="8">
    <source>
        <dbReference type="EMBL" id="EOA80758.1"/>
    </source>
</evidence>
<reference evidence="8 9" key="1">
    <citation type="journal article" date="2012" name="PLoS Pathog.">
        <title>Diverse lifestyles and strategies of plant pathogenesis encoded in the genomes of eighteen Dothideomycetes fungi.</title>
        <authorList>
            <person name="Ohm R.A."/>
            <person name="Feau N."/>
            <person name="Henrissat B."/>
            <person name="Schoch C.L."/>
            <person name="Horwitz B.A."/>
            <person name="Barry K.W."/>
            <person name="Condon B.J."/>
            <person name="Copeland A.C."/>
            <person name="Dhillon B."/>
            <person name="Glaser F."/>
            <person name="Hesse C.N."/>
            <person name="Kosti I."/>
            <person name="LaButti K."/>
            <person name="Lindquist E.A."/>
            <person name="Lucas S."/>
            <person name="Salamov A.A."/>
            <person name="Bradshaw R.E."/>
            <person name="Ciuffetti L."/>
            <person name="Hamelin R.C."/>
            <person name="Kema G.H.J."/>
            <person name="Lawrence C."/>
            <person name="Scott J.A."/>
            <person name="Spatafora J.W."/>
            <person name="Turgeon B.G."/>
            <person name="de Wit P.J.G.M."/>
            <person name="Zhong S."/>
            <person name="Goodwin S.B."/>
            <person name="Grigoriev I.V."/>
        </authorList>
    </citation>
    <scope>NUCLEOTIDE SEQUENCE [LARGE SCALE GENOMIC DNA]</scope>
    <source>
        <strain evidence="9">28A</strain>
    </source>
</reference>
<dbReference type="SUPFAM" id="SSF48334">
    <property type="entry name" value="DNA repair protein MutS, domain III"/>
    <property type="match status" value="1"/>
</dbReference>
<dbReference type="SMART" id="SM00533">
    <property type="entry name" value="MUTSd"/>
    <property type="match status" value="1"/>
</dbReference>
<dbReference type="PANTHER" id="PTHR11361:SF21">
    <property type="entry name" value="MUTS PROTEIN HOMOLOG 4"/>
    <property type="match status" value="1"/>
</dbReference>
<feature type="compositionally biased region" description="Acidic residues" evidence="6">
    <location>
        <begin position="839"/>
        <end position="849"/>
    </location>
</feature>
<dbReference type="Gene3D" id="1.10.1420.10">
    <property type="match status" value="2"/>
</dbReference>
<dbReference type="FunFam" id="3.40.50.300:FF:002054">
    <property type="entry name" value="DNA mismatch repair protein MSH4"/>
    <property type="match status" value="1"/>
</dbReference>
<dbReference type="InterPro" id="IPR036187">
    <property type="entry name" value="DNA_mismatch_repair_MutS_sf"/>
</dbReference>
<feature type="region of interest" description="Disordered" evidence="6">
    <location>
        <begin position="28"/>
        <end position="49"/>
    </location>
</feature>
<protein>
    <recommendedName>
        <fullName evidence="7">DNA mismatch repair proteins mutS family domain-containing protein</fullName>
    </recommendedName>
</protein>
<dbReference type="Pfam" id="PF05192">
    <property type="entry name" value="MutS_III"/>
    <property type="match status" value="1"/>
</dbReference>
<name>R0JH95_EXST2</name>
<dbReference type="AlphaFoldDB" id="R0JH95"/>
<dbReference type="InterPro" id="IPR045076">
    <property type="entry name" value="MutS"/>
</dbReference>
<evidence type="ECO:0000256" key="2">
    <source>
        <dbReference type="ARBA" id="ARBA00022741"/>
    </source>
</evidence>
<dbReference type="FunFam" id="1.10.1420.10:FF:000013">
    <property type="entry name" value="mutS protein homolog 4"/>
    <property type="match status" value="1"/>
</dbReference>
<dbReference type="GO" id="GO:0005634">
    <property type="term" value="C:nucleus"/>
    <property type="evidence" value="ECO:0007669"/>
    <property type="project" value="TreeGrafter"/>
</dbReference>
<sequence>MFQRSGPSTSRSTSTSMSYAYADYDTTTTSRSGTRRATGRPSTARPRTGASTIARVENQHVVCAIAESRGISPTVGLAFVNLDTAEAVLCQICDTQTFVRTVHKLRVYGPSEILIVSTAASPKSKLFSIVEETVEDIGSKLTLLDRRYWAELTGYEYIQTLAFKEDVEAIKISVTGNYYAVCCIAAALKYIDLGLGMVFALHSLRMRYEPSEGSMMIDVSTIYSLELVQNLRDPKSRDCLFGLLNETLTPMGARLLRSNILQPLTDADVLSMRYTAVGEMIVKEELFFATRAALKNFLDADRILTALIITPSKITFKTTEQSINQVIMLKQFVNSVNPVFEALTGTASAMLSNIRELCAPENVAPVQELIDHIINEDTMYARQPLELRNQRTYAVKSGVNGLLDVARTTYKEATEDAYQHSIELSQEYDIRLDLKYEAARQFYIKISLSELEDKTLPPVFTNVIRRHKNIECQTVELMKRNQKINVSHQEVILMSDEAVGDLIEQLRSHMSILFKICEAVAMLDMVLIGAFAHLVTVSNYTQPQLTDTLAIEAGRHPIKEKIMPTKFIPNDVYATQQTRFQIITGCNMSGKSTYIRSLALMTIMAQIGCYVPANYASFPILHQLFARVGTDDSIETNVSTFAAEMREIAFILRNVDRRSVVIIDELGRGTSTRDGLAIALAIAEALVSSRALVWFATHFKDLATIMGERAGVLNLHLAVEIGNEHSMTMLYKATQGVAKEAHYGLKLARVVPLPPGLVEHATAIARKVERHALQNKKASETVLKEKRRKLILNLKEHLIQAYNGVLEGEVLTAWLKELQKEFVNRMVTLEAEAENAINETEEDQDEEMGDGSTCEEERSRTNDSQSSIMSIDSHITSTESESTFRAMSEASTVRAVSENEC</sequence>
<dbReference type="GO" id="GO:0140664">
    <property type="term" value="F:ATP-dependent DNA damage sensor activity"/>
    <property type="evidence" value="ECO:0007669"/>
    <property type="project" value="InterPro"/>
</dbReference>
<evidence type="ECO:0000256" key="1">
    <source>
        <dbReference type="ARBA" id="ARBA00006271"/>
    </source>
</evidence>
<feature type="domain" description="DNA mismatch repair proteins mutS family" evidence="7">
    <location>
        <begin position="659"/>
        <end position="675"/>
    </location>
</feature>
<dbReference type="InterPro" id="IPR000432">
    <property type="entry name" value="DNA_mismatch_repair_MutS_C"/>
</dbReference>
<dbReference type="GO" id="GO:0005524">
    <property type="term" value="F:ATP binding"/>
    <property type="evidence" value="ECO:0007669"/>
    <property type="project" value="UniProtKB-KW"/>
</dbReference>
<dbReference type="InterPro" id="IPR007860">
    <property type="entry name" value="DNA_mmatch_repair_MutS_con_dom"/>
</dbReference>
<dbReference type="eggNOG" id="KOG0220">
    <property type="taxonomic scope" value="Eukaryota"/>
</dbReference>
<dbReference type="SUPFAM" id="SSF52540">
    <property type="entry name" value="P-loop containing nucleoside triphosphate hydrolases"/>
    <property type="match status" value="1"/>
</dbReference>
<dbReference type="Pfam" id="PF00488">
    <property type="entry name" value="MutS_V"/>
    <property type="match status" value="1"/>
</dbReference>
<evidence type="ECO:0000256" key="5">
    <source>
        <dbReference type="ARBA" id="ARBA00023254"/>
    </source>
</evidence>
<dbReference type="HOGENOM" id="CLU_002472_7_3_1"/>
<dbReference type="PIRSF" id="PIRSF005813">
    <property type="entry name" value="MSH2"/>
    <property type="match status" value="1"/>
</dbReference>
<dbReference type="InterPro" id="IPR036678">
    <property type="entry name" value="MutS_con_dom_sf"/>
</dbReference>
<keyword evidence="9" id="KW-1185">Reference proteome</keyword>
<organism evidence="8 9">
    <name type="scientific">Exserohilum turcicum (strain 28A)</name>
    <name type="common">Northern leaf blight fungus</name>
    <name type="synonym">Setosphaeria turcica</name>
    <dbReference type="NCBI Taxonomy" id="671987"/>
    <lineage>
        <taxon>Eukaryota</taxon>
        <taxon>Fungi</taxon>
        <taxon>Dikarya</taxon>
        <taxon>Ascomycota</taxon>
        <taxon>Pezizomycotina</taxon>
        <taxon>Dothideomycetes</taxon>
        <taxon>Pleosporomycetidae</taxon>
        <taxon>Pleosporales</taxon>
        <taxon>Pleosporineae</taxon>
        <taxon>Pleosporaceae</taxon>
        <taxon>Exserohilum</taxon>
    </lineage>
</organism>
<reference evidence="8 9" key="2">
    <citation type="journal article" date="2013" name="PLoS Genet.">
        <title>Comparative genome structure, secondary metabolite, and effector coding capacity across Cochliobolus pathogens.</title>
        <authorList>
            <person name="Condon B.J."/>
            <person name="Leng Y."/>
            <person name="Wu D."/>
            <person name="Bushley K.E."/>
            <person name="Ohm R.A."/>
            <person name="Otillar R."/>
            <person name="Martin J."/>
            <person name="Schackwitz W."/>
            <person name="Grimwood J."/>
            <person name="MohdZainudin N."/>
            <person name="Xue C."/>
            <person name="Wang R."/>
            <person name="Manning V.A."/>
            <person name="Dhillon B."/>
            <person name="Tu Z.J."/>
            <person name="Steffenson B.J."/>
            <person name="Salamov A."/>
            <person name="Sun H."/>
            <person name="Lowry S."/>
            <person name="LaButti K."/>
            <person name="Han J."/>
            <person name="Copeland A."/>
            <person name="Lindquist E."/>
            <person name="Barry K."/>
            <person name="Schmutz J."/>
            <person name="Baker S.E."/>
            <person name="Ciuffetti L.M."/>
            <person name="Grigoriev I.V."/>
            <person name="Zhong S."/>
            <person name="Turgeon B.G."/>
        </authorList>
    </citation>
    <scope>NUCLEOTIDE SEQUENCE [LARGE SCALE GENOMIC DNA]</scope>
    <source>
        <strain evidence="9">28A</strain>
    </source>
</reference>
<dbReference type="EMBL" id="KB908877">
    <property type="protein sequence ID" value="EOA80758.1"/>
    <property type="molecule type" value="Genomic_DNA"/>
</dbReference>
<dbReference type="Pfam" id="PF05188">
    <property type="entry name" value="MutS_II"/>
    <property type="match status" value="1"/>
</dbReference>
<dbReference type="InterPro" id="IPR027417">
    <property type="entry name" value="P-loop_NTPase"/>
</dbReference>